<dbReference type="EMBL" id="JAUEPO010000003">
    <property type="protein sequence ID" value="KAK3328122.1"/>
    <property type="molecule type" value="Genomic_DNA"/>
</dbReference>
<keyword evidence="3" id="KW-1185">Reference proteome</keyword>
<dbReference type="Pfam" id="PF00975">
    <property type="entry name" value="Thioesterase"/>
    <property type="match status" value="1"/>
</dbReference>
<proteinExistence type="predicted"/>
<name>A0AAE0INP9_9PEZI</name>
<evidence type="ECO:0000313" key="2">
    <source>
        <dbReference type="EMBL" id="KAK3328122.1"/>
    </source>
</evidence>
<comment type="caution">
    <text evidence="2">The sequence shown here is derived from an EMBL/GenBank/DDBJ whole genome shotgun (WGS) entry which is preliminary data.</text>
</comment>
<dbReference type="SUPFAM" id="SSF53474">
    <property type="entry name" value="alpha/beta-Hydrolases"/>
    <property type="match status" value="1"/>
</dbReference>
<dbReference type="AlphaFoldDB" id="A0AAE0INP9"/>
<reference evidence="2" key="2">
    <citation type="submission" date="2023-06" db="EMBL/GenBank/DDBJ databases">
        <authorList>
            <consortium name="Lawrence Berkeley National Laboratory"/>
            <person name="Haridas S."/>
            <person name="Hensen N."/>
            <person name="Bonometti L."/>
            <person name="Westerberg I."/>
            <person name="Brannstrom I.O."/>
            <person name="Guillou S."/>
            <person name="Cros-Aarteil S."/>
            <person name="Calhoun S."/>
            <person name="Kuo A."/>
            <person name="Mondo S."/>
            <person name="Pangilinan J."/>
            <person name="Riley R."/>
            <person name="Labutti K."/>
            <person name="Andreopoulos B."/>
            <person name="Lipzen A."/>
            <person name="Chen C."/>
            <person name="Yanf M."/>
            <person name="Daum C."/>
            <person name="Ng V."/>
            <person name="Clum A."/>
            <person name="Steindorff A."/>
            <person name="Ohm R."/>
            <person name="Martin F."/>
            <person name="Silar P."/>
            <person name="Natvig D."/>
            <person name="Lalanne C."/>
            <person name="Gautier V."/>
            <person name="Ament-Velasquez S.L."/>
            <person name="Kruys A."/>
            <person name="Hutchinson M.I."/>
            <person name="Powell A.J."/>
            <person name="Barry K."/>
            <person name="Miller A.N."/>
            <person name="Grigoriev I.V."/>
            <person name="Debuchy R."/>
            <person name="Gladieux P."/>
            <person name="Thoren M.H."/>
            <person name="Johannesson H."/>
        </authorList>
    </citation>
    <scope>NUCLEOTIDE SEQUENCE</scope>
    <source>
        <strain evidence="2">SMH4131-1</strain>
    </source>
</reference>
<dbReference type="Proteomes" id="UP001286456">
    <property type="component" value="Unassembled WGS sequence"/>
</dbReference>
<keyword evidence="2" id="KW-0378">Hydrolase</keyword>
<feature type="domain" description="Thioesterase" evidence="1">
    <location>
        <begin position="25"/>
        <end position="125"/>
    </location>
</feature>
<reference evidence="2" key="1">
    <citation type="journal article" date="2023" name="Mol. Phylogenet. Evol.">
        <title>Genome-scale phylogeny and comparative genomics of the fungal order Sordariales.</title>
        <authorList>
            <person name="Hensen N."/>
            <person name="Bonometti L."/>
            <person name="Westerberg I."/>
            <person name="Brannstrom I.O."/>
            <person name="Guillou S."/>
            <person name="Cros-Aarteil S."/>
            <person name="Calhoun S."/>
            <person name="Haridas S."/>
            <person name="Kuo A."/>
            <person name="Mondo S."/>
            <person name="Pangilinan J."/>
            <person name="Riley R."/>
            <person name="LaButti K."/>
            <person name="Andreopoulos B."/>
            <person name="Lipzen A."/>
            <person name="Chen C."/>
            <person name="Yan M."/>
            <person name="Daum C."/>
            <person name="Ng V."/>
            <person name="Clum A."/>
            <person name="Steindorff A."/>
            <person name="Ohm R.A."/>
            <person name="Martin F."/>
            <person name="Silar P."/>
            <person name="Natvig D.O."/>
            <person name="Lalanne C."/>
            <person name="Gautier V."/>
            <person name="Ament-Velasquez S.L."/>
            <person name="Kruys A."/>
            <person name="Hutchinson M.I."/>
            <person name="Powell A.J."/>
            <person name="Barry K."/>
            <person name="Miller A.N."/>
            <person name="Grigoriev I.V."/>
            <person name="Debuchy R."/>
            <person name="Gladieux P."/>
            <person name="Hiltunen Thoren M."/>
            <person name="Johannesson H."/>
        </authorList>
    </citation>
    <scope>NUCLEOTIDE SEQUENCE</scope>
    <source>
        <strain evidence="2">SMH4131-1</strain>
    </source>
</reference>
<evidence type="ECO:0000313" key="3">
    <source>
        <dbReference type="Proteomes" id="UP001286456"/>
    </source>
</evidence>
<dbReference type="InterPro" id="IPR029058">
    <property type="entry name" value="AB_hydrolase_fold"/>
</dbReference>
<dbReference type="GO" id="GO:0016787">
    <property type="term" value="F:hydrolase activity"/>
    <property type="evidence" value="ECO:0007669"/>
    <property type="project" value="UniProtKB-KW"/>
</dbReference>
<protein>
    <submittedName>
        <fullName evidence="2">Alpha/Beta hydrolase protein</fullName>
    </submittedName>
</protein>
<organism evidence="2 3">
    <name type="scientific">Cercophora scortea</name>
    <dbReference type="NCBI Taxonomy" id="314031"/>
    <lineage>
        <taxon>Eukaryota</taxon>
        <taxon>Fungi</taxon>
        <taxon>Dikarya</taxon>
        <taxon>Ascomycota</taxon>
        <taxon>Pezizomycotina</taxon>
        <taxon>Sordariomycetes</taxon>
        <taxon>Sordariomycetidae</taxon>
        <taxon>Sordariales</taxon>
        <taxon>Lasiosphaeriaceae</taxon>
        <taxon>Cercophora</taxon>
    </lineage>
</organism>
<dbReference type="Gene3D" id="3.40.50.1820">
    <property type="entry name" value="alpha/beta hydrolase"/>
    <property type="match status" value="1"/>
</dbReference>
<evidence type="ECO:0000259" key="1">
    <source>
        <dbReference type="Pfam" id="PF00975"/>
    </source>
</evidence>
<dbReference type="InterPro" id="IPR001031">
    <property type="entry name" value="Thioesterase"/>
</dbReference>
<gene>
    <name evidence="2" type="ORF">B0T19DRAFT_183413</name>
</gene>
<sequence>MGERNPIQQVQFAPHARNRRARAAPLVLIHDGGGTTFAYFMLETLRRNVWAIHSPHYSTGKAWDGGMDEMAQHYIGLIKRAGIAGSIILGGWSLGGYVALVIARVLAADPSSTIKVTGLLLIDSPYLLPGYKLPPGVPPPDLVGIPDLVLTSLANCEAMLETWELPTWDGATFEGRHVRFTARGRSFNVAPGNVLYKPLEGDWKTVAVKDQQVQQDNRCHQGSSGPVQLPLAVMLRSIERAPVKGDDAGKPCRVDMFRDEPLLGWDTRYPFFIKAVIEAKSHHYDMFNGNNIKQLTAQINEALEILGTLEAVGT</sequence>
<accession>A0AAE0INP9</accession>